<sequence length="480" mass="51624">MGQNQSKEELLYNQVSYGNVDGIRSLYREGAGLEWMDKEGKTPLIVACMKPDYIHVARTLIELGANINAYRPGNLTLPKLLYPTSPHAGTPLHHAAKRGLEQTVKLLLSHGASVTAMNDDCQTPLDLARAKGHVNVVRTIESHISLFSGWLRELNLPGFLGALAPQWVSKRIWAVVIPCGSRNPRVPIKFELVIYSGLEIAQPRTVIQLWKSKIEQPNFSHGDPAVVIFDKSSKTKFKFLPANEGDKQQMHWFYSACVGMVQPNVPNPVPSNAPVSSEDVDLAMAINASLQLVRPERPVGSETSGTNGWAGPSASVDHNGWTPVTPPSSKLSSSSGWIEGPASSSNTYNGWDVLEARPNESLAQPALGSEPSAVSTPSIPTAVGATPSAPPVPDDIQFDGPVQYPTIDLSPTDLVTPSEANTDDSSALCVICLDAPKEGACVPCGHVVGCMSCLNDIKGKGWGCPVCRTKISQVIKLYRV</sequence>
<reference evidence="7 8" key="1">
    <citation type="submission" date="2021-07" db="EMBL/GenBank/DDBJ databases">
        <title>The Aristolochia fimbriata genome: insights into angiosperm evolution, floral development and chemical biosynthesis.</title>
        <authorList>
            <person name="Jiao Y."/>
        </authorList>
    </citation>
    <scope>NUCLEOTIDE SEQUENCE [LARGE SCALE GENOMIC DNA]</scope>
    <source>
        <strain evidence="7">IBCAS-2021</strain>
        <tissue evidence="7">Leaf</tissue>
    </source>
</reference>
<dbReference type="CDD" id="cd23129">
    <property type="entry name" value="RING-HC_XBAT35-like"/>
    <property type="match status" value="1"/>
</dbReference>
<accession>A0AAV7EAD6</accession>
<keyword evidence="4" id="KW-0479">Metal-binding</keyword>
<dbReference type="PANTHER" id="PTHR24166">
    <property type="entry name" value="ROLLING PEBBLES, ISOFORM B"/>
    <property type="match status" value="1"/>
</dbReference>
<evidence type="ECO:0000313" key="7">
    <source>
        <dbReference type="EMBL" id="KAG9445669.1"/>
    </source>
</evidence>
<dbReference type="EMBL" id="JAINDJ010000005">
    <property type="protein sequence ID" value="KAG9445669.1"/>
    <property type="molecule type" value="Genomic_DNA"/>
</dbReference>
<dbReference type="Pfam" id="PF13920">
    <property type="entry name" value="zf-C3HC4_3"/>
    <property type="match status" value="1"/>
</dbReference>
<keyword evidence="4" id="KW-0862">Zinc</keyword>
<feature type="region of interest" description="Disordered" evidence="5">
    <location>
        <begin position="296"/>
        <end position="342"/>
    </location>
</feature>
<evidence type="ECO:0000256" key="5">
    <source>
        <dbReference type="SAM" id="MobiDB-lite"/>
    </source>
</evidence>
<evidence type="ECO:0000313" key="8">
    <source>
        <dbReference type="Proteomes" id="UP000825729"/>
    </source>
</evidence>
<feature type="repeat" description="ANK" evidence="3">
    <location>
        <begin position="87"/>
        <end position="119"/>
    </location>
</feature>
<evidence type="ECO:0000256" key="3">
    <source>
        <dbReference type="PROSITE-ProRule" id="PRU00023"/>
    </source>
</evidence>
<keyword evidence="8" id="KW-1185">Reference proteome</keyword>
<dbReference type="Gene3D" id="3.30.40.10">
    <property type="entry name" value="Zinc/RING finger domain, C3HC4 (zinc finger)"/>
    <property type="match status" value="1"/>
</dbReference>
<keyword evidence="4" id="KW-0863">Zinc-finger</keyword>
<dbReference type="GO" id="GO:0008270">
    <property type="term" value="F:zinc ion binding"/>
    <property type="evidence" value="ECO:0007669"/>
    <property type="project" value="UniProtKB-KW"/>
</dbReference>
<dbReference type="Proteomes" id="UP000825729">
    <property type="component" value="Unassembled WGS sequence"/>
</dbReference>
<dbReference type="Pfam" id="PF12796">
    <property type="entry name" value="Ank_2"/>
    <property type="match status" value="1"/>
</dbReference>
<name>A0AAV7EAD6_ARIFI</name>
<organism evidence="7 8">
    <name type="scientific">Aristolochia fimbriata</name>
    <name type="common">White veined hardy Dutchman's pipe vine</name>
    <dbReference type="NCBI Taxonomy" id="158543"/>
    <lineage>
        <taxon>Eukaryota</taxon>
        <taxon>Viridiplantae</taxon>
        <taxon>Streptophyta</taxon>
        <taxon>Embryophyta</taxon>
        <taxon>Tracheophyta</taxon>
        <taxon>Spermatophyta</taxon>
        <taxon>Magnoliopsida</taxon>
        <taxon>Magnoliidae</taxon>
        <taxon>Piperales</taxon>
        <taxon>Aristolochiaceae</taxon>
        <taxon>Aristolochia</taxon>
    </lineage>
</organism>
<dbReference type="SMART" id="SM00248">
    <property type="entry name" value="ANK"/>
    <property type="match status" value="3"/>
</dbReference>
<dbReference type="InterPro" id="IPR002110">
    <property type="entry name" value="Ankyrin_rpt"/>
</dbReference>
<dbReference type="InterPro" id="IPR013083">
    <property type="entry name" value="Znf_RING/FYVE/PHD"/>
</dbReference>
<gene>
    <name evidence="7" type="ORF">H6P81_011797</name>
</gene>
<protein>
    <recommendedName>
        <fullName evidence="6">RING-type domain-containing protein</fullName>
    </recommendedName>
</protein>
<dbReference type="Pfam" id="PF00023">
    <property type="entry name" value="Ank"/>
    <property type="match status" value="1"/>
</dbReference>
<evidence type="ECO:0000256" key="2">
    <source>
        <dbReference type="ARBA" id="ARBA00023043"/>
    </source>
</evidence>
<feature type="repeat" description="ANK" evidence="3">
    <location>
        <begin position="39"/>
        <end position="72"/>
    </location>
</feature>
<dbReference type="PROSITE" id="PS50089">
    <property type="entry name" value="ZF_RING_2"/>
    <property type="match status" value="1"/>
</dbReference>
<dbReference type="Gene3D" id="1.25.40.20">
    <property type="entry name" value="Ankyrin repeat-containing domain"/>
    <property type="match status" value="1"/>
</dbReference>
<keyword evidence="1" id="KW-0677">Repeat</keyword>
<dbReference type="InterPro" id="IPR001841">
    <property type="entry name" value="Znf_RING"/>
</dbReference>
<dbReference type="InterPro" id="IPR036770">
    <property type="entry name" value="Ankyrin_rpt-contain_sf"/>
</dbReference>
<proteinExistence type="predicted"/>
<dbReference type="PROSITE" id="PS50297">
    <property type="entry name" value="ANK_REP_REGION"/>
    <property type="match status" value="2"/>
</dbReference>
<dbReference type="PANTHER" id="PTHR24166:SF45">
    <property type="entry name" value="E3 UBIQUITIN-PROTEIN LIGASE XBAT35"/>
    <property type="match status" value="1"/>
</dbReference>
<evidence type="ECO:0000259" key="6">
    <source>
        <dbReference type="PROSITE" id="PS50089"/>
    </source>
</evidence>
<feature type="region of interest" description="Disordered" evidence="5">
    <location>
        <begin position="364"/>
        <end position="396"/>
    </location>
</feature>
<dbReference type="AlphaFoldDB" id="A0AAV7EAD6"/>
<dbReference type="SMART" id="SM00184">
    <property type="entry name" value="RING"/>
    <property type="match status" value="1"/>
</dbReference>
<dbReference type="InterPro" id="IPR050889">
    <property type="entry name" value="Dendritic_Spine_Reg/Scaffold"/>
</dbReference>
<evidence type="ECO:0000256" key="4">
    <source>
        <dbReference type="PROSITE-ProRule" id="PRU00175"/>
    </source>
</evidence>
<dbReference type="SUPFAM" id="SSF57850">
    <property type="entry name" value="RING/U-box"/>
    <property type="match status" value="1"/>
</dbReference>
<dbReference type="SUPFAM" id="SSF48403">
    <property type="entry name" value="Ankyrin repeat"/>
    <property type="match status" value="1"/>
</dbReference>
<dbReference type="PROSITE" id="PS50088">
    <property type="entry name" value="ANK_REPEAT"/>
    <property type="match status" value="2"/>
</dbReference>
<comment type="caution">
    <text evidence="7">The sequence shown here is derived from an EMBL/GenBank/DDBJ whole genome shotgun (WGS) entry which is preliminary data.</text>
</comment>
<keyword evidence="2 3" id="KW-0040">ANK repeat</keyword>
<feature type="domain" description="RING-type" evidence="6">
    <location>
        <begin position="429"/>
        <end position="468"/>
    </location>
</feature>
<evidence type="ECO:0000256" key="1">
    <source>
        <dbReference type="ARBA" id="ARBA00022737"/>
    </source>
</evidence>